<dbReference type="Gene3D" id="2.40.50.100">
    <property type="match status" value="1"/>
</dbReference>
<comment type="similarity">
    <text evidence="1">Belongs to the membrane fusion protein (MFP) (TC 8.A.1) family.</text>
</comment>
<dbReference type="GO" id="GO:1990281">
    <property type="term" value="C:efflux pump complex"/>
    <property type="evidence" value="ECO:0007669"/>
    <property type="project" value="TreeGrafter"/>
</dbReference>
<keyword evidence="4" id="KW-1185">Reference proteome</keyword>
<gene>
    <name evidence="3" type="ORF">F0A17_06725</name>
</gene>
<protein>
    <submittedName>
        <fullName evidence="3">Efflux RND transporter periplasmic adaptor subunit</fullName>
    </submittedName>
</protein>
<dbReference type="EMBL" id="VTPY01000003">
    <property type="protein sequence ID" value="KAA0012630.1"/>
    <property type="molecule type" value="Genomic_DNA"/>
</dbReference>
<dbReference type="RefSeq" id="WP_149327585.1">
    <property type="nucleotide sequence ID" value="NZ_VTPY01000003.1"/>
</dbReference>
<name>A0A7V7FZX0_9GAMM</name>
<sequence>MLRRPPISVLLAMLVLVALLLWLALGDIQRFQGEPPAAPAIAKDLPTRVEYRQSHAASHTPRLVAQGQLEAIHEVELRTRQAGRVIELPVTQGASVSTGDTLLALSRDALEAQLERAERQLELARAELAGAADLRRRDLISQPEYLRLQSSVSVAAAELAELRQTLDETRPSAPFDGVLDRLDVELGDVLQVGEIYGRLVDDRRLVANAWVAQRDVLKLSPGLPVEVRLLDGSPLPGELTHVASRADDATRSFYIEAELDNPERRRLAGASATLSILLPERDVHRFSPALLELDDQGQLRVKHLDDASRVISSPIELVEADASEVSVAGLPETIRLITLGGGFVAPGERVTAVTAEQIGEPPLPRELP</sequence>
<reference evidence="3 4" key="1">
    <citation type="submission" date="2019-08" db="EMBL/GenBank/DDBJ databases">
        <title>Bioinformatics analysis of the strain L3 and L5.</title>
        <authorList>
            <person name="Li X."/>
        </authorList>
    </citation>
    <scope>NUCLEOTIDE SEQUENCE [LARGE SCALE GENOMIC DNA]</scope>
    <source>
        <strain evidence="3 4">L5</strain>
    </source>
</reference>
<proteinExistence type="inferred from homology"/>
<dbReference type="GO" id="GO:0015562">
    <property type="term" value="F:efflux transmembrane transporter activity"/>
    <property type="evidence" value="ECO:0007669"/>
    <property type="project" value="TreeGrafter"/>
</dbReference>
<organism evidence="3 4">
    <name type="scientific">Billgrantia pellis</name>
    <dbReference type="NCBI Taxonomy" id="2606936"/>
    <lineage>
        <taxon>Bacteria</taxon>
        <taxon>Pseudomonadati</taxon>
        <taxon>Pseudomonadota</taxon>
        <taxon>Gammaproteobacteria</taxon>
        <taxon>Oceanospirillales</taxon>
        <taxon>Halomonadaceae</taxon>
        <taxon>Billgrantia</taxon>
    </lineage>
</organism>
<dbReference type="NCBIfam" id="TIGR01730">
    <property type="entry name" value="RND_mfp"/>
    <property type="match status" value="1"/>
</dbReference>
<feature type="coiled-coil region" evidence="2">
    <location>
        <begin position="107"/>
        <end position="134"/>
    </location>
</feature>
<dbReference type="InterPro" id="IPR006143">
    <property type="entry name" value="RND_pump_MFP"/>
</dbReference>
<dbReference type="Gene3D" id="1.10.287.470">
    <property type="entry name" value="Helix hairpin bin"/>
    <property type="match status" value="1"/>
</dbReference>
<dbReference type="Gene3D" id="2.40.30.170">
    <property type="match status" value="1"/>
</dbReference>
<dbReference type="AlphaFoldDB" id="A0A7V7FZX0"/>
<comment type="caution">
    <text evidence="3">The sequence shown here is derived from an EMBL/GenBank/DDBJ whole genome shotgun (WGS) entry which is preliminary data.</text>
</comment>
<evidence type="ECO:0000313" key="4">
    <source>
        <dbReference type="Proteomes" id="UP000486760"/>
    </source>
</evidence>
<evidence type="ECO:0000256" key="2">
    <source>
        <dbReference type="SAM" id="Coils"/>
    </source>
</evidence>
<keyword evidence="2" id="KW-0175">Coiled coil</keyword>
<evidence type="ECO:0000313" key="3">
    <source>
        <dbReference type="EMBL" id="KAA0012630.1"/>
    </source>
</evidence>
<accession>A0A7V7FZX0</accession>
<dbReference type="PANTHER" id="PTHR30469">
    <property type="entry name" value="MULTIDRUG RESISTANCE PROTEIN MDTA"/>
    <property type="match status" value="1"/>
</dbReference>
<evidence type="ECO:0000256" key="1">
    <source>
        <dbReference type="ARBA" id="ARBA00009477"/>
    </source>
</evidence>
<dbReference type="Proteomes" id="UP000486760">
    <property type="component" value="Unassembled WGS sequence"/>
</dbReference>
<dbReference type="PANTHER" id="PTHR30469:SF29">
    <property type="entry name" value="BLR2860 PROTEIN"/>
    <property type="match status" value="1"/>
</dbReference>
<dbReference type="SUPFAM" id="SSF111369">
    <property type="entry name" value="HlyD-like secretion proteins"/>
    <property type="match status" value="1"/>
</dbReference>